<dbReference type="InterPro" id="IPR003439">
    <property type="entry name" value="ABC_transporter-like_ATP-bd"/>
</dbReference>
<comment type="subcellular location">
    <subcellularLocation>
        <location evidence="1">Cell membrane</location>
        <topology evidence="1">Peripheral membrane protein</topology>
    </subcellularLocation>
</comment>
<gene>
    <name evidence="8" type="ORF">SAMN04489714_2118</name>
</gene>
<dbReference type="SMART" id="SM00382">
    <property type="entry name" value="AAA"/>
    <property type="match status" value="1"/>
</dbReference>
<accession>A0ABY0VCX4</accession>
<organism evidence="8 9">
    <name type="scientific">Schaalia radingae</name>
    <dbReference type="NCBI Taxonomy" id="131110"/>
    <lineage>
        <taxon>Bacteria</taxon>
        <taxon>Bacillati</taxon>
        <taxon>Actinomycetota</taxon>
        <taxon>Actinomycetes</taxon>
        <taxon>Actinomycetales</taxon>
        <taxon>Actinomycetaceae</taxon>
        <taxon>Schaalia</taxon>
    </lineage>
</organism>
<proteinExistence type="inferred from homology"/>
<dbReference type="SUPFAM" id="SSF52540">
    <property type="entry name" value="P-loop containing nucleoside triphosphate hydrolases"/>
    <property type="match status" value="1"/>
</dbReference>
<evidence type="ECO:0000259" key="7">
    <source>
        <dbReference type="PROSITE" id="PS50893"/>
    </source>
</evidence>
<evidence type="ECO:0000256" key="1">
    <source>
        <dbReference type="ARBA" id="ARBA00004202"/>
    </source>
</evidence>
<dbReference type="PROSITE" id="PS50893">
    <property type="entry name" value="ABC_TRANSPORTER_2"/>
    <property type="match status" value="1"/>
</dbReference>
<dbReference type="EMBL" id="LT629792">
    <property type="protein sequence ID" value="SDU09345.1"/>
    <property type="molecule type" value="Genomic_DNA"/>
</dbReference>
<keyword evidence="6" id="KW-0046">Antibiotic resistance</keyword>
<dbReference type="Pfam" id="PF13732">
    <property type="entry name" value="DrrA1-3_C"/>
    <property type="match status" value="1"/>
</dbReference>
<evidence type="ECO:0000256" key="2">
    <source>
        <dbReference type="ARBA" id="ARBA00005417"/>
    </source>
</evidence>
<dbReference type="PROSITE" id="PS00211">
    <property type="entry name" value="ABC_TRANSPORTER_1"/>
    <property type="match status" value="1"/>
</dbReference>
<evidence type="ECO:0000313" key="9">
    <source>
        <dbReference type="Proteomes" id="UP000198976"/>
    </source>
</evidence>
<dbReference type="InterPro" id="IPR027417">
    <property type="entry name" value="P-loop_NTPase"/>
</dbReference>
<dbReference type="Proteomes" id="UP000198976">
    <property type="component" value="Chromosome I"/>
</dbReference>
<reference evidence="8 9" key="1">
    <citation type="submission" date="2016-10" db="EMBL/GenBank/DDBJ databases">
        <authorList>
            <person name="Varghese N."/>
            <person name="Submissions S."/>
        </authorList>
    </citation>
    <scope>NUCLEOTIDE SEQUENCE [LARGE SCALE GENOMIC DNA]</scope>
    <source>
        <strain evidence="8 9">DSM 9169</strain>
    </source>
</reference>
<dbReference type="Gene3D" id="3.40.50.300">
    <property type="entry name" value="P-loop containing nucleotide triphosphate hydrolases"/>
    <property type="match status" value="1"/>
</dbReference>
<comment type="similarity">
    <text evidence="2">Belongs to the ABC transporter superfamily.</text>
</comment>
<evidence type="ECO:0000256" key="5">
    <source>
        <dbReference type="ARBA" id="ARBA00022840"/>
    </source>
</evidence>
<dbReference type="InterPro" id="IPR050763">
    <property type="entry name" value="ABC_transporter_ATP-binding"/>
</dbReference>
<dbReference type="InterPro" id="IPR017871">
    <property type="entry name" value="ABC_transporter-like_CS"/>
</dbReference>
<evidence type="ECO:0000313" key="8">
    <source>
        <dbReference type="EMBL" id="SDU09345.1"/>
    </source>
</evidence>
<dbReference type="Pfam" id="PF00005">
    <property type="entry name" value="ABC_tran"/>
    <property type="match status" value="1"/>
</dbReference>
<keyword evidence="3" id="KW-0813">Transport</keyword>
<keyword evidence="9" id="KW-1185">Reference proteome</keyword>
<sequence>MARSVSTMLEVRNLNRSFSGHQVLHDLSMTVADGRMTGFVGGNGAGKTTTMRIIMGVLEADSGEVLIDSHPTSTAQRAQFGYMPEERGLYAKMPLREQLIYLARLHGVSAHDASTSTDELLDELGLSERAAEPVENLSLGNQQRAQVAAAIVHHPTALILDEPFSGLDPFAVDVVLGVLQRISDTGIPVLFSSHQLDVVERLCEDLVIISDGHIVAAGEREELREQYSDRSFEIEVSGDCGWIRDMPGIEVSALEGGFARFSAPDEQAEQRVVEQALHRRDVAGQLLHFGPIVPSLAQIFKEVIE</sequence>
<keyword evidence="5 8" id="KW-0067">ATP-binding</keyword>
<keyword evidence="4" id="KW-0547">Nucleotide-binding</keyword>
<dbReference type="PANTHER" id="PTHR42711">
    <property type="entry name" value="ABC TRANSPORTER ATP-BINDING PROTEIN"/>
    <property type="match status" value="1"/>
</dbReference>
<dbReference type="GO" id="GO:0005524">
    <property type="term" value="F:ATP binding"/>
    <property type="evidence" value="ECO:0007669"/>
    <property type="project" value="UniProtKB-KW"/>
</dbReference>
<protein>
    <submittedName>
        <fullName evidence="8">ABC-2 type transport system ATP-binding protein</fullName>
    </submittedName>
</protein>
<evidence type="ECO:0000256" key="3">
    <source>
        <dbReference type="ARBA" id="ARBA00022448"/>
    </source>
</evidence>
<dbReference type="PANTHER" id="PTHR42711:SF5">
    <property type="entry name" value="ABC TRANSPORTER ATP-BINDING PROTEIN NATA"/>
    <property type="match status" value="1"/>
</dbReference>
<evidence type="ECO:0000256" key="6">
    <source>
        <dbReference type="ARBA" id="ARBA00023251"/>
    </source>
</evidence>
<dbReference type="InterPro" id="IPR003593">
    <property type="entry name" value="AAA+_ATPase"/>
</dbReference>
<evidence type="ECO:0000256" key="4">
    <source>
        <dbReference type="ARBA" id="ARBA00022741"/>
    </source>
</evidence>
<dbReference type="InterPro" id="IPR025302">
    <property type="entry name" value="DrrA1/2-like_C"/>
</dbReference>
<name>A0ABY0VCX4_9ACTO</name>
<feature type="domain" description="ABC transporter" evidence="7">
    <location>
        <begin position="9"/>
        <end position="236"/>
    </location>
</feature>